<reference evidence="1" key="1">
    <citation type="journal article" date="2023" name="Mol. Phylogenet. Evol.">
        <title>Genome-scale phylogeny and comparative genomics of the fungal order Sordariales.</title>
        <authorList>
            <person name="Hensen N."/>
            <person name="Bonometti L."/>
            <person name="Westerberg I."/>
            <person name="Brannstrom I.O."/>
            <person name="Guillou S."/>
            <person name="Cros-Aarteil S."/>
            <person name="Calhoun S."/>
            <person name="Haridas S."/>
            <person name="Kuo A."/>
            <person name="Mondo S."/>
            <person name="Pangilinan J."/>
            <person name="Riley R."/>
            <person name="LaButti K."/>
            <person name="Andreopoulos B."/>
            <person name="Lipzen A."/>
            <person name="Chen C."/>
            <person name="Yan M."/>
            <person name="Daum C."/>
            <person name="Ng V."/>
            <person name="Clum A."/>
            <person name="Steindorff A."/>
            <person name="Ohm R.A."/>
            <person name="Martin F."/>
            <person name="Silar P."/>
            <person name="Natvig D.O."/>
            <person name="Lalanne C."/>
            <person name="Gautier V."/>
            <person name="Ament-Velasquez S.L."/>
            <person name="Kruys A."/>
            <person name="Hutchinson M.I."/>
            <person name="Powell A.J."/>
            <person name="Barry K."/>
            <person name="Miller A.N."/>
            <person name="Grigoriev I.V."/>
            <person name="Debuchy R."/>
            <person name="Gladieux P."/>
            <person name="Hiltunen Thoren M."/>
            <person name="Johannesson H."/>
        </authorList>
    </citation>
    <scope>NUCLEOTIDE SEQUENCE</scope>
    <source>
        <strain evidence="1">CBS 757.83</strain>
    </source>
</reference>
<dbReference type="EMBL" id="MU863638">
    <property type="protein sequence ID" value="KAK4100884.1"/>
    <property type="molecule type" value="Genomic_DNA"/>
</dbReference>
<proteinExistence type="predicted"/>
<organism evidence="1 2">
    <name type="scientific">Parathielavia hyrcaniae</name>
    <dbReference type="NCBI Taxonomy" id="113614"/>
    <lineage>
        <taxon>Eukaryota</taxon>
        <taxon>Fungi</taxon>
        <taxon>Dikarya</taxon>
        <taxon>Ascomycota</taxon>
        <taxon>Pezizomycotina</taxon>
        <taxon>Sordariomycetes</taxon>
        <taxon>Sordariomycetidae</taxon>
        <taxon>Sordariales</taxon>
        <taxon>Chaetomiaceae</taxon>
        <taxon>Parathielavia</taxon>
    </lineage>
</organism>
<protein>
    <submittedName>
        <fullName evidence="1">Uncharacterized protein</fullName>
    </submittedName>
</protein>
<dbReference type="Proteomes" id="UP001305647">
    <property type="component" value="Unassembled WGS sequence"/>
</dbReference>
<reference evidence="1" key="2">
    <citation type="submission" date="2023-05" db="EMBL/GenBank/DDBJ databases">
        <authorList>
            <consortium name="Lawrence Berkeley National Laboratory"/>
            <person name="Steindorff A."/>
            <person name="Hensen N."/>
            <person name="Bonometti L."/>
            <person name="Westerberg I."/>
            <person name="Brannstrom I.O."/>
            <person name="Guillou S."/>
            <person name="Cros-Aarteil S."/>
            <person name="Calhoun S."/>
            <person name="Haridas S."/>
            <person name="Kuo A."/>
            <person name="Mondo S."/>
            <person name="Pangilinan J."/>
            <person name="Riley R."/>
            <person name="Labutti K."/>
            <person name="Andreopoulos B."/>
            <person name="Lipzen A."/>
            <person name="Chen C."/>
            <person name="Yanf M."/>
            <person name="Daum C."/>
            <person name="Ng V."/>
            <person name="Clum A."/>
            <person name="Ohm R."/>
            <person name="Martin F."/>
            <person name="Silar P."/>
            <person name="Natvig D."/>
            <person name="Lalanne C."/>
            <person name="Gautier V."/>
            <person name="Ament-Velasquez S.L."/>
            <person name="Kruys A."/>
            <person name="Hutchinson M.I."/>
            <person name="Powell A.J."/>
            <person name="Barry K."/>
            <person name="Miller A.N."/>
            <person name="Grigoriev I.V."/>
            <person name="Debuchy R."/>
            <person name="Gladieux P."/>
            <person name="Thoren M.H."/>
            <person name="Johannesson H."/>
        </authorList>
    </citation>
    <scope>NUCLEOTIDE SEQUENCE</scope>
    <source>
        <strain evidence="1">CBS 757.83</strain>
    </source>
</reference>
<sequence length="121" mass="13438">MVVDFVLWRCDAVKEVKGVPRTLCFPGCLLRWAGHWTVVVSMAVYFIVENDIGGDGRWHCAGRALDDTPYEPSQLSRTRTLQRCGLLSSVAKNPNVLVPTLFRCAPRTSPTTKTDGDARKS</sequence>
<accession>A0AAN6PZL4</accession>
<gene>
    <name evidence="1" type="ORF">N658DRAFT_86434</name>
</gene>
<comment type="caution">
    <text evidence="1">The sequence shown here is derived from an EMBL/GenBank/DDBJ whole genome shotgun (WGS) entry which is preliminary data.</text>
</comment>
<name>A0AAN6PZL4_9PEZI</name>
<evidence type="ECO:0000313" key="1">
    <source>
        <dbReference type="EMBL" id="KAK4100884.1"/>
    </source>
</evidence>
<keyword evidence="2" id="KW-1185">Reference proteome</keyword>
<dbReference type="AlphaFoldDB" id="A0AAN6PZL4"/>
<evidence type="ECO:0000313" key="2">
    <source>
        <dbReference type="Proteomes" id="UP001305647"/>
    </source>
</evidence>